<gene>
    <name evidence="9 10 11" type="primary">LOC106076891</name>
</gene>
<dbReference type="PANTHER" id="PTHR11584:SF369">
    <property type="entry name" value="MITOGEN-ACTIVATED PROTEIN KINASE KINASE KINASE 19-RELATED"/>
    <property type="match status" value="1"/>
</dbReference>
<dbReference type="CDD" id="cd00154">
    <property type="entry name" value="Rab"/>
    <property type="match status" value="1"/>
</dbReference>
<dbReference type="SMART" id="SM00174">
    <property type="entry name" value="RHO"/>
    <property type="match status" value="1"/>
</dbReference>
<dbReference type="InterPro" id="IPR000719">
    <property type="entry name" value="Prot_kinase_dom"/>
</dbReference>
<dbReference type="GO" id="GO:0004674">
    <property type="term" value="F:protein serine/threonine kinase activity"/>
    <property type="evidence" value="ECO:0007669"/>
    <property type="project" value="UniProtKB-KW"/>
</dbReference>
<evidence type="ECO:0000256" key="1">
    <source>
        <dbReference type="ARBA" id="ARBA00022527"/>
    </source>
</evidence>
<sequence>MNEDALVTVNPDNENVKTPTVDPSTLVAQLNIEDHKECNVSQEPLMKLLLVDKFTTTETPKQYTIGRLLGSGGYGRVYLCCDSSTSILFAMKQVDLGNLNSHISKEVQALINEVQILSKIQHERVVQYLGCQENKESLSIFLEYMPGGSLLNHMQQFGPLTEAVAGNCTKQILEGLVFLHKNNIVHRDIKAANILRDTVGNIKLTDFGVSKQLHSISCASGLSTTIGSPYWMAPEVIKEAGYGQNADLWSVGCTVVEMLTTKPPFSHLEPCAAIYKIVTCKYPEYELPAGTSDLVKNFLNTAFQLNSSKRKSASELLYHSFITGNSVRESGEIIMAQSKDNSKRISKVVALGYVNSGKSCLIHRYVHGEFKIVYATIGANMSRVMYGDNKFDIWDTNGLESTVSLTSLYCRDAGAAILFFALNSRKSFDVLKDTFEPLLKFTATNSPKVVVGTKLDDPKREVTKEEGEEYARQLNTPENLERMSQVPYFETSSLRNENVREMFEFVFKSCLPPLERETETETWKSSLRKFLFR</sequence>
<keyword evidence="5 6" id="KW-0067">ATP-binding</keyword>
<dbReference type="InterPro" id="IPR001806">
    <property type="entry name" value="Small_GTPase"/>
</dbReference>
<keyword evidence="8" id="KW-1185">Reference proteome</keyword>
<evidence type="ECO:0000313" key="8">
    <source>
        <dbReference type="Proteomes" id="UP001165740"/>
    </source>
</evidence>
<evidence type="ECO:0000256" key="5">
    <source>
        <dbReference type="ARBA" id="ARBA00022840"/>
    </source>
</evidence>
<keyword evidence="1" id="KW-0723">Serine/threonine-protein kinase</keyword>
<organism evidence="8 11">
    <name type="scientific">Biomphalaria glabrata</name>
    <name type="common">Bloodfluke planorb</name>
    <name type="synonym">Freshwater snail</name>
    <dbReference type="NCBI Taxonomy" id="6526"/>
    <lineage>
        <taxon>Eukaryota</taxon>
        <taxon>Metazoa</taxon>
        <taxon>Spiralia</taxon>
        <taxon>Lophotrochozoa</taxon>
        <taxon>Mollusca</taxon>
        <taxon>Gastropoda</taxon>
        <taxon>Heterobranchia</taxon>
        <taxon>Euthyneura</taxon>
        <taxon>Panpulmonata</taxon>
        <taxon>Hygrophila</taxon>
        <taxon>Lymnaeoidea</taxon>
        <taxon>Planorbidae</taxon>
        <taxon>Biomphalaria</taxon>
    </lineage>
</organism>
<dbReference type="GeneID" id="106076891"/>
<dbReference type="SUPFAM" id="SSF56112">
    <property type="entry name" value="Protein kinase-like (PK-like)"/>
    <property type="match status" value="1"/>
</dbReference>
<dbReference type="InterPro" id="IPR027417">
    <property type="entry name" value="P-loop_NTPase"/>
</dbReference>
<dbReference type="GO" id="GO:0035556">
    <property type="term" value="P:intracellular signal transduction"/>
    <property type="evidence" value="ECO:0007669"/>
    <property type="project" value="UniProtKB-ARBA"/>
</dbReference>
<dbReference type="RefSeq" id="XP_055869821.1">
    <property type="nucleotide sequence ID" value="XM_056013846.1"/>
</dbReference>
<keyword evidence="3 6" id="KW-0547">Nucleotide-binding</keyword>
<evidence type="ECO:0000256" key="2">
    <source>
        <dbReference type="ARBA" id="ARBA00022679"/>
    </source>
</evidence>
<dbReference type="FunFam" id="1.10.510.10:FF:000071">
    <property type="entry name" value="Mitogen-activated protein kinase kinase kinase 3 isoform 2"/>
    <property type="match status" value="1"/>
</dbReference>
<dbReference type="PROSITE" id="PS51419">
    <property type="entry name" value="RAB"/>
    <property type="match status" value="1"/>
</dbReference>
<dbReference type="Gene3D" id="1.10.510.10">
    <property type="entry name" value="Transferase(Phosphotransferase) domain 1"/>
    <property type="match status" value="1"/>
</dbReference>
<dbReference type="SMART" id="SM00173">
    <property type="entry name" value="RAS"/>
    <property type="match status" value="1"/>
</dbReference>
<evidence type="ECO:0000256" key="4">
    <source>
        <dbReference type="ARBA" id="ARBA00022777"/>
    </source>
</evidence>
<dbReference type="OrthoDB" id="10020384at2759"/>
<dbReference type="RefSeq" id="XP_055869820.1">
    <property type="nucleotide sequence ID" value="XM_056013845.1"/>
</dbReference>
<evidence type="ECO:0000256" key="3">
    <source>
        <dbReference type="ARBA" id="ARBA00022741"/>
    </source>
</evidence>
<dbReference type="RefSeq" id="XP_055869819.1">
    <property type="nucleotide sequence ID" value="XM_056013844.1"/>
</dbReference>
<evidence type="ECO:0000313" key="9">
    <source>
        <dbReference type="RefSeq" id="XP_055869819.1"/>
    </source>
</evidence>
<dbReference type="NCBIfam" id="TIGR00231">
    <property type="entry name" value="small_GTP"/>
    <property type="match status" value="1"/>
</dbReference>
<dbReference type="OMA" id="EKINAGP"/>
<dbReference type="InterPro" id="IPR005225">
    <property type="entry name" value="Small_GTP-bd"/>
</dbReference>
<evidence type="ECO:0000313" key="10">
    <source>
        <dbReference type="RefSeq" id="XP_055869820.1"/>
    </source>
</evidence>
<evidence type="ECO:0000256" key="6">
    <source>
        <dbReference type="PROSITE-ProRule" id="PRU10141"/>
    </source>
</evidence>
<dbReference type="PANTHER" id="PTHR11584">
    <property type="entry name" value="SERINE/THREONINE PROTEIN KINASE"/>
    <property type="match status" value="1"/>
</dbReference>
<dbReference type="GO" id="GO:0005525">
    <property type="term" value="F:GTP binding"/>
    <property type="evidence" value="ECO:0007669"/>
    <property type="project" value="InterPro"/>
</dbReference>
<reference evidence="9 10" key="1">
    <citation type="submission" date="2025-04" db="UniProtKB">
        <authorList>
            <consortium name="RefSeq"/>
        </authorList>
    </citation>
    <scope>IDENTIFICATION</scope>
</reference>
<dbReference type="GO" id="GO:0005524">
    <property type="term" value="F:ATP binding"/>
    <property type="evidence" value="ECO:0007669"/>
    <property type="project" value="UniProtKB-UniRule"/>
</dbReference>
<proteinExistence type="predicted"/>
<dbReference type="PROSITE" id="PS00107">
    <property type="entry name" value="PROTEIN_KINASE_ATP"/>
    <property type="match status" value="1"/>
</dbReference>
<dbReference type="InterPro" id="IPR017441">
    <property type="entry name" value="Protein_kinase_ATP_BS"/>
</dbReference>
<dbReference type="SMART" id="SM00220">
    <property type="entry name" value="S_TKc"/>
    <property type="match status" value="1"/>
</dbReference>
<protein>
    <submittedName>
        <fullName evidence="9 10">Uncharacterized protein LOC106076891</fullName>
    </submittedName>
</protein>
<dbReference type="PROSITE" id="PS50011">
    <property type="entry name" value="PROTEIN_KINASE_DOM"/>
    <property type="match status" value="1"/>
</dbReference>
<dbReference type="SUPFAM" id="SSF52540">
    <property type="entry name" value="P-loop containing nucleoside triphosphate hydrolases"/>
    <property type="match status" value="1"/>
</dbReference>
<dbReference type="InterPro" id="IPR011009">
    <property type="entry name" value="Kinase-like_dom_sf"/>
</dbReference>
<dbReference type="Pfam" id="PF00071">
    <property type="entry name" value="Ras"/>
    <property type="match status" value="1"/>
</dbReference>
<name>A0A9W2Z4H3_BIOGL</name>
<feature type="domain" description="Protein kinase" evidence="7">
    <location>
        <begin position="63"/>
        <end position="322"/>
    </location>
</feature>
<dbReference type="GO" id="GO:0003924">
    <property type="term" value="F:GTPase activity"/>
    <property type="evidence" value="ECO:0007669"/>
    <property type="project" value="InterPro"/>
</dbReference>
<dbReference type="Proteomes" id="UP001165740">
    <property type="component" value="Chromosome 16"/>
</dbReference>
<dbReference type="PRINTS" id="PR00449">
    <property type="entry name" value="RASTRNSFRMNG"/>
</dbReference>
<accession>A0A9W2Z4H3</accession>
<keyword evidence="2" id="KW-0808">Transferase</keyword>
<dbReference type="PROSITE" id="PS51421">
    <property type="entry name" value="RAS"/>
    <property type="match status" value="1"/>
</dbReference>
<dbReference type="Gene3D" id="3.40.50.300">
    <property type="entry name" value="P-loop containing nucleotide triphosphate hydrolases"/>
    <property type="match status" value="1"/>
</dbReference>
<evidence type="ECO:0000259" key="7">
    <source>
        <dbReference type="PROSITE" id="PS50011"/>
    </source>
</evidence>
<evidence type="ECO:0000313" key="11">
    <source>
        <dbReference type="RefSeq" id="XP_055869821.1"/>
    </source>
</evidence>
<dbReference type="SMART" id="SM00175">
    <property type="entry name" value="RAB"/>
    <property type="match status" value="1"/>
</dbReference>
<dbReference type="Pfam" id="PF00069">
    <property type="entry name" value="Pkinase"/>
    <property type="match status" value="1"/>
</dbReference>
<keyword evidence="4" id="KW-0418">Kinase</keyword>
<feature type="binding site" evidence="6">
    <location>
        <position position="92"/>
    </location>
    <ligand>
        <name>ATP</name>
        <dbReference type="ChEBI" id="CHEBI:30616"/>
    </ligand>
</feature>
<dbReference type="AlphaFoldDB" id="A0A9W2Z4H3"/>